<dbReference type="Pfam" id="PF12802">
    <property type="entry name" value="MarR_2"/>
    <property type="match status" value="1"/>
</dbReference>
<evidence type="ECO:0000259" key="5">
    <source>
        <dbReference type="PROSITE" id="PS50995"/>
    </source>
</evidence>
<dbReference type="PROSITE" id="PS50995">
    <property type="entry name" value="HTH_MARR_2"/>
    <property type="match status" value="1"/>
</dbReference>
<comment type="caution">
    <text evidence="6">The sequence shown here is derived from an EMBL/GenBank/DDBJ whole genome shotgun (WGS) entry which is preliminary data.</text>
</comment>
<keyword evidence="2" id="KW-0238">DNA-binding</keyword>
<reference evidence="6" key="1">
    <citation type="submission" date="2021-01" db="EMBL/GenBank/DDBJ databases">
        <title>Whole genome shotgun sequence of Rugosimonospora africana NBRC 104875.</title>
        <authorList>
            <person name="Komaki H."/>
            <person name="Tamura T."/>
        </authorList>
    </citation>
    <scope>NUCLEOTIDE SEQUENCE</scope>
    <source>
        <strain evidence="6">NBRC 104875</strain>
    </source>
</reference>
<dbReference type="PANTHER" id="PTHR42756:SF1">
    <property type="entry name" value="TRANSCRIPTIONAL REPRESSOR OF EMRAB OPERON"/>
    <property type="match status" value="1"/>
</dbReference>
<accession>A0A8J3VT65</accession>
<dbReference type="InterPro" id="IPR036388">
    <property type="entry name" value="WH-like_DNA-bd_sf"/>
</dbReference>
<dbReference type="EMBL" id="BONZ01000051">
    <property type="protein sequence ID" value="GIH17321.1"/>
    <property type="molecule type" value="Genomic_DNA"/>
</dbReference>
<feature type="domain" description="HTH marR-type" evidence="5">
    <location>
        <begin position="42"/>
        <end position="177"/>
    </location>
</feature>
<keyword evidence="3" id="KW-0804">Transcription</keyword>
<proteinExistence type="predicted"/>
<feature type="region of interest" description="Disordered" evidence="4">
    <location>
        <begin position="1"/>
        <end position="26"/>
    </location>
</feature>
<sequence length="198" mass="21917">MGEQPASEDPGEPLGEPPASEDHVDRARAQWAQAWPELDTSPFAVVGRLGRAVAHLDRELDEFFQRHGLTRAHWDVLACLRRAGAPYRLSPTALYQGLMRSSATMTHRLRQLEDAGLVERVADPADRRALLVALTLDGVRLVDELAAAHLDNERRLLGALDPRQQEQLAGLLRELLVGLEAADRPGRGRRHRGSARTP</sequence>
<dbReference type="SUPFAM" id="SSF46785">
    <property type="entry name" value="Winged helix' DNA-binding domain"/>
    <property type="match status" value="1"/>
</dbReference>
<organism evidence="6 7">
    <name type="scientific">Rugosimonospora africana</name>
    <dbReference type="NCBI Taxonomy" id="556532"/>
    <lineage>
        <taxon>Bacteria</taxon>
        <taxon>Bacillati</taxon>
        <taxon>Actinomycetota</taxon>
        <taxon>Actinomycetes</taxon>
        <taxon>Micromonosporales</taxon>
        <taxon>Micromonosporaceae</taxon>
        <taxon>Rugosimonospora</taxon>
    </lineage>
</organism>
<dbReference type="InterPro" id="IPR036390">
    <property type="entry name" value="WH_DNA-bd_sf"/>
</dbReference>
<gene>
    <name evidence="6" type="ORF">Raf01_54930</name>
</gene>
<dbReference type="GO" id="GO:0003677">
    <property type="term" value="F:DNA binding"/>
    <property type="evidence" value="ECO:0007669"/>
    <property type="project" value="UniProtKB-KW"/>
</dbReference>
<dbReference type="Gene3D" id="1.10.10.10">
    <property type="entry name" value="Winged helix-like DNA-binding domain superfamily/Winged helix DNA-binding domain"/>
    <property type="match status" value="1"/>
</dbReference>
<evidence type="ECO:0000313" key="6">
    <source>
        <dbReference type="EMBL" id="GIH17321.1"/>
    </source>
</evidence>
<dbReference type="AlphaFoldDB" id="A0A8J3VT65"/>
<dbReference type="PRINTS" id="PR00598">
    <property type="entry name" value="HTHMARR"/>
</dbReference>
<dbReference type="RefSeq" id="WP_203920869.1">
    <property type="nucleotide sequence ID" value="NZ_BONZ01000051.1"/>
</dbReference>
<dbReference type="SMART" id="SM00347">
    <property type="entry name" value="HTH_MARR"/>
    <property type="match status" value="1"/>
</dbReference>
<dbReference type="InterPro" id="IPR000835">
    <property type="entry name" value="HTH_MarR-typ"/>
</dbReference>
<name>A0A8J3VT65_9ACTN</name>
<protein>
    <submittedName>
        <fullName evidence="6">MarR family transcriptional regulator</fullName>
    </submittedName>
</protein>
<dbReference type="PANTHER" id="PTHR42756">
    <property type="entry name" value="TRANSCRIPTIONAL REGULATOR, MARR"/>
    <property type="match status" value="1"/>
</dbReference>
<dbReference type="GO" id="GO:0003700">
    <property type="term" value="F:DNA-binding transcription factor activity"/>
    <property type="evidence" value="ECO:0007669"/>
    <property type="project" value="InterPro"/>
</dbReference>
<evidence type="ECO:0000256" key="1">
    <source>
        <dbReference type="ARBA" id="ARBA00023015"/>
    </source>
</evidence>
<evidence type="ECO:0000256" key="2">
    <source>
        <dbReference type="ARBA" id="ARBA00023125"/>
    </source>
</evidence>
<dbReference type="Proteomes" id="UP000642748">
    <property type="component" value="Unassembled WGS sequence"/>
</dbReference>
<keyword evidence="1" id="KW-0805">Transcription regulation</keyword>
<evidence type="ECO:0000313" key="7">
    <source>
        <dbReference type="Proteomes" id="UP000642748"/>
    </source>
</evidence>
<keyword evidence="7" id="KW-1185">Reference proteome</keyword>
<evidence type="ECO:0000256" key="3">
    <source>
        <dbReference type="ARBA" id="ARBA00023163"/>
    </source>
</evidence>
<evidence type="ECO:0000256" key="4">
    <source>
        <dbReference type="SAM" id="MobiDB-lite"/>
    </source>
</evidence>